<organism evidence="1 2">
    <name type="scientific">Aureobasidium namibiae CBS 147.97</name>
    <dbReference type="NCBI Taxonomy" id="1043004"/>
    <lineage>
        <taxon>Eukaryota</taxon>
        <taxon>Fungi</taxon>
        <taxon>Dikarya</taxon>
        <taxon>Ascomycota</taxon>
        <taxon>Pezizomycotina</taxon>
        <taxon>Dothideomycetes</taxon>
        <taxon>Dothideomycetidae</taxon>
        <taxon>Dothideales</taxon>
        <taxon>Saccotheciaceae</taxon>
        <taxon>Aureobasidium</taxon>
    </lineage>
</organism>
<dbReference type="OrthoDB" id="2150604at2759"/>
<protein>
    <recommendedName>
        <fullName evidence="3">Condensation domain-containing protein</fullName>
    </recommendedName>
</protein>
<sequence length="469" mass="52924">MTLNVDRLMQRHPILVAGVDSTDSGRPRWVLNNNNNPPFLFGPHPIIKDEIHTVQDVAEVAKAEDAGAQAFNLVQGPLWRVAVYKLDRELFNTYYVALTVHHVVTDSMGALNLFKEVLRQPPSFPATRAEPPIPNRSLPPKAEKTLTLHPSLSMAIKRGTRWALNHPLTWRVTNGIGAQIKWPPPSRMKTPPGESDIRYISLDLRRDHERVAERLEALGDGVGSVHSILHTAAVIALAAAAHDDVFDTLSTETPKSLRSDRFGHPRIGGNYTGLIEKFIPRSKLRAHTVASFTKKFNDYLHSSRAEYDARSNIGEFRLVPDRFVPDLWRSYLAETAKSGDPYRHSLSISNLGRFDPEDMFRLENVWYGHSSAPWSAAINMNVVSLSPPQALDVSGRRDFSRLTVMISWNTGIIESDIIDRFCPMLQEIIQMFAHAGGMTHIERTMIRSRELWNMICWARQKLAPFGPRV</sequence>
<dbReference type="HOGENOM" id="CLU_023591_0_0_1"/>
<dbReference type="PANTHER" id="PTHR28037">
    <property type="entry name" value="ALCOHOL O-ACETYLTRANSFERASE 1-RELATED"/>
    <property type="match status" value="1"/>
</dbReference>
<dbReference type="InterPro" id="IPR052058">
    <property type="entry name" value="Alcohol_O-acetyltransferase"/>
</dbReference>
<dbReference type="GeneID" id="25413048"/>
<dbReference type="STRING" id="1043004.A0A074WUS3"/>
<proteinExistence type="predicted"/>
<dbReference type="InterPro" id="IPR023213">
    <property type="entry name" value="CAT-like_dom_sf"/>
</dbReference>
<dbReference type="AlphaFoldDB" id="A0A074WUS3"/>
<dbReference type="Proteomes" id="UP000027730">
    <property type="component" value="Unassembled WGS sequence"/>
</dbReference>
<dbReference type="EMBL" id="KL584703">
    <property type="protein sequence ID" value="KEQ76933.1"/>
    <property type="molecule type" value="Genomic_DNA"/>
</dbReference>
<keyword evidence="2" id="KW-1185">Reference proteome</keyword>
<accession>A0A074WUS3</accession>
<dbReference type="RefSeq" id="XP_013431060.1">
    <property type="nucleotide sequence ID" value="XM_013575606.1"/>
</dbReference>
<dbReference type="PANTHER" id="PTHR28037:SF1">
    <property type="entry name" value="ALCOHOL O-ACETYLTRANSFERASE 1-RELATED"/>
    <property type="match status" value="1"/>
</dbReference>
<evidence type="ECO:0000313" key="2">
    <source>
        <dbReference type="Proteomes" id="UP000027730"/>
    </source>
</evidence>
<evidence type="ECO:0000313" key="1">
    <source>
        <dbReference type="EMBL" id="KEQ76933.1"/>
    </source>
</evidence>
<reference evidence="1 2" key="1">
    <citation type="journal article" date="2014" name="BMC Genomics">
        <title>Genome sequencing of four Aureobasidium pullulans varieties: biotechnological potential, stress tolerance, and description of new species.</title>
        <authorList>
            <person name="Gostin Ar C."/>
            <person name="Ohm R.A."/>
            <person name="Kogej T."/>
            <person name="Sonjak S."/>
            <person name="Turk M."/>
            <person name="Zajc J."/>
            <person name="Zalar P."/>
            <person name="Grube M."/>
            <person name="Sun H."/>
            <person name="Han J."/>
            <person name="Sharma A."/>
            <person name="Chiniquy J."/>
            <person name="Ngan C.Y."/>
            <person name="Lipzen A."/>
            <person name="Barry K."/>
            <person name="Grigoriev I.V."/>
            <person name="Gunde-Cimerman N."/>
        </authorList>
    </citation>
    <scope>NUCLEOTIDE SEQUENCE [LARGE SCALE GENOMIC DNA]</scope>
    <source>
        <strain evidence="1 2">CBS 147.97</strain>
    </source>
</reference>
<evidence type="ECO:0008006" key="3">
    <source>
        <dbReference type="Google" id="ProtNLM"/>
    </source>
</evidence>
<name>A0A074WUS3_9PEZI</name>
<gene>
    <name evidence="1" type="ORF">M436DRAFT_60730</name>
</gene>
<dbReference type="SUPFAM" id="SSF52777">
    <property type="entry name" value="CoA-dependent acyltransferases"/>
    <property type="match status" value="1"/>
</dbReference>
<dbReference type="Gene3D" id="3.30.559.10">
    <property type="entry name" value="Chloramphenicol acetyltransferase-like domain"/>
    <property type="match status" value="1"/>
</dbReference>